<name>A0ABV2TN46_9RHOO</name>
<evidence type="ECO:0000313" key="2">
    <source>
        <dbReference type="EMBL" id="MET7014970.1"/>
    </source>
</evidence>
<evidence type="ECO:0008006" key="4">
    <source>
        <dbReference type="Google" id="ProtNLM"/>
    </source>
</evidence>
<keyword evidence="1" id="KW-0732">Signal</keyword>
<dbReference type="Proteomes" id="UP001549691">
    <property type="component" value="Unassembled WGS sequence"/>
</dbReference>
<dbReference type="InterPro" id="IPR015943">
    <property type="entry name" value="WD40/YVTN_repeat-like_dom_sf"/>
</dbReference>
<accession>A0ABV2TN46</accession>
<feature type="chain" id="PRO_5046278220" description="YncE family protein" evidence="1">
    <location>
        <begin position="26"/>
        <end position="149"/>
    </location>
</feature>
<evidence type="ECO:0000313" key="3">
    <source>
        <dbReference type="Proteomes" id="UP001549691"/>
    </source>
</evidence>
<keyword evidence="3" id="KW-1185">Reference proteome</keyword>
<dbReference type="RefSeq" id="WP_354601433.1">
    <property type="nucleotide sequence ID" value="NZ_JBEWZI010000012.1"/>
</dbReference>
<feature type="signal peptide" evidence="1">
    <location>
        <begin position="1"/>
        <end position="25"/>
    </location>
</feature>
<organism evidence="2 3">
    <name type="scientific">Uliginosibacterium flavum</name>
    <dbReference type="NCBI Taxonomy" id="1396831"/>
    <lineage>
        <taxon>Bacteria</taxon>
        <taxon>Pseudomonadati</taxon>
        <taxon>Pseudomonadota</taxon>
        <taxon>Betaproteobacteria</taxon>
        <taxon>Rhodocyclales</taxon>
        <taxon>Zoogloeaceae</taxon>
        <taxon>Uliginosibacterium</taxon>
    </lineage>
</organism>
<reference evidence="2 3" key="1">
    <citation type="submission" date="2024-07" db="EMBL/GenBank/DDBJ databases">
        <title>Uliginosibacterium flavum JJ3220;KACC:17644.</title>
        <authorList>
            <person name="Kim M.K."/>
        </authorList>
    </citation>
    <scope>NUCLEOTIDE SEQUENCE [LARGE SCALE GENOMIC DNA]</scope>
    <source>
        <strain evidence="2 3">KACC:17644</strain>
    </source>
</reference>
<dbReference type="Gene3D" id="2.130.10.10">
    <property type="entry name" value="YVTN repeat-like/Quinoprotein amine dehydrogenase"/>
    <property type="match status" value="1"/>
</dbReference>
<comment type="caution">
    <text evidence="2">The sequence shown here is derived from an EMBL/GenBank/DDBJ whole genome shotgun (WGS) entry which is preliminary data.</text>
</comment>
<sequence length="149" mass="15994">MFTRLSSIRLPIAAALALLALVTLAARHAPATPDTRPQAFDASRQLLFVAHAGDGAVRVLNLRNTIGEIGTLRAPARHQVHELKLDTNGRQLWVLGDDAVYCHDAVSLRMISRTPLPAGHAQRFARVGVNEFSLAAPVLSAASSVPHLE</sequence>
<dbReference type="SUPFAM" id="SSF75011">
    <property type="entry name" value="3-carboxy-cis,cis-mucoante lactonizing enzyme"/>
    <property type="match status" value="1"/>
</dbReference>
<evidence type="ECO:0000256" key="1">
    <source>
        <dbReference type="SAM" id="SignalP"/>
    </source>
</evidence>
<protein>
    <recommendedName>
        <fullName evidence="4">YncE family protein</fullName>
    </recommendedName>
</protein>
<dbReference type="EMBL" id="JBEWZI010000012">
    <property type="protein sequence ID" value="MET7014970.1"/>
    <property type="molecule type" value="Genomic_DNA"/>
</dbReference>
<proteinExistence type="predicted"/>
<gene>
    <name evidence="2" type="ORF">ABXR19_12275</name>
</gene>